<protein>
    <submittedName>
        <fullName evidence="2">Jg22140 protein</fullName>
    </submittedName>
</protein>
<keyword evidence="1" id="KW-1133">Transmembrane helix</keyword>
<gene>
    <name evidence="2" type="primary">jg22140</name>
    <name evidence="2" type="ORF">PAEG_LOCUS7764</name>
</gene>
<dbReference type="EMBL" id="CAKXAJ010022667">
    <property type="protein sequence ID" value="CAH2227235.1"/>
    <property type="molecule type" value="Genomic_DNA"/>
</dbReference>
<organism evidence="2 3">
    <name type="scientific">Pararge aegeria aegeria</name>
    <dbReference type="NCBI Taxonomy" id="348720"/>
    <lineage>
        <taxon>Eukaryota</taxon>
        <taxon>Metazoa</taxon>
        <taxon>Ecdysozoa</taxon>
        <taxon>Arthropoda</taxon>
        <taxon>Hexapoda</taxon>
        <taxon>Insecta</taxon>
        <taxon>Pterygota</taxon>
        <taxon>Neoptera</taxon>
        <taxon>Endopterygota</taxon>
        <taxon>Lepidoptera</taxon>
        <taxon>Glossata</taxon>
        <taxon>Ditrysia</taxon>
        <taxon>Papilionoidea</taxon>
        <taxon>Nymphalidae</taxon>
        <taxon>Satyrinae</taxon>
        <taxon>Satyrini</taxon>
        <taxon>Parargina</taxon>
        <taxon>Pararge</taxon>
    </lineage>
</organism>
<reference evidence="2" key="1">
    <citation type="submission" date="2022-03" db="EMBL/GenBank/DDBJ databases">
        <authorList>
            <person name="Lindestad O."/>
        </authorList>
    </citation>
    <scope>NUCLEOTIDE SEQUENCE</scope>
</reference>
<keyword evidence="1" id="KW-0472">Membrane</keyword>
<dbReference type="Proteomes" id="UP000838756">
    <property type="component" value="Unassembled WGS sequence"/>
</dbReference>
<name>A0A8S4QYH6_9NEOP</name>
<evidence type="ECO:0000313" key="3">
    <source>
        <dbReference type="Proteomes" id="UP000838756"/>
    </source>
</evidence>
<dbReference type="AlphaFoldDB" id="A0A8S4QYH6"/>
<feature type="non-terminal residue" evidence="2">
    <location>
        <position position="1"/>
    </location>
</feature>
<accession>A0A8S4QYH6</accession>
<feature type="transmembrane region" description="Helical" evidence="1">
    <location>
        <begin position="41"/>
        <end position="61"/>
    </location>
</feature>
<keyword evidence="3" id="KW-1185">Reference proteome</keyword>
<proteinExistence type="predicted"/>
<evidence type="ECO:0000256" key="1">
    <source>
        <dbReference type="SAM" id="Phobius"/>
    </source>
</evidence>
<evidence type="ECO:0000313" key="2">
    <source>
        <dbReference type="EMBL" id="CAH2227235.1"/>
    </source>
</evidence>
<comment type="caution">
    <text evidence="2">The sequence shown here is derived from an EMBL/GenBank/DDBJ whole genome shotgun (WGS) entry which is preliminary data.</text>
</comment>
<sequence length="103" mass="11644">VKTLHLEKSELKNSTNSGSFFRRMWNQTAPLFKPPLLKNSLILYFILLSAYMTSTGFTMWVPSMTNAYFNGGDTTGKTFCEVLTASIAVTSTKHDNFVRFFSV</sequence>
<dbReference type="OrthoDB" id="7474601at2759"/>
<keyword evidence="1" id="KW-0812">Transmembrane</keyword>